<sequence length="340" mass="37945">MTYEKPLGFSIGPKSTTVDDSFTVTMCDFDKAVVVEQIVKTPNIPSGTAFFVKIRHCMTWTAGPSSSPPGGWTHYRISFELEWVKSSWIKNAIEKGSVDSNKQAGEQIEKYVREWIAAHPSMEVKPTASISAKPSKPSAAKSSRHRKGARRTKREQSPAGLRMEEVLGEKGAGKKSSGKRREKSDERELPASALSKEAEEAKLDAKEEEEWKKRAQESWVGWAQYHSVYPAHQTYRRLNRRPGGILANPWIAITLVMLLLLTNLWRLPLWPSPRGGELGAPPTYQDSVPVKTQGGMWGALFGPSRVSITGMEDMRNSVDALAQQMAAINERLQQLLEVKQ</sequence>
<evidence type="ECO:0000313" key="1">
    <source>
        <dbReference type="EMBL" id="KAJ1931161.1"/>
    </source>
</evidence>
<protein>
    <submittedName>
        <fullName evidence="1">Uncharacterized protein</fullName>
    </submittedName>
</protein>
<proteinExistence type="predicted"/>
<reference evidence="1" key="1">
    <citation type="submission" date="2022-07" db="EMBL/GenBank/DDBJ databases">
        <title>Phylogenomic reconstructions and comparative analyses of Kickxellomycotina fungi.</title>
        <authorList>
            <person name="Reynolds N.K."/>
            <person name="Stajich J.E."/>
            <person name="Barry K."/>
            <person name="Grigoriev I.V."/>
            <person name="Crous P."/>
            <person name="Smith M.E."/>
        </authorList>
    </citation>
    <scope>NUCLEOTIDE SEQUENCE</scope>
    <source>
        <strain evidence="1">NRRL 5244</strain>
    </source>
</reference>
<organism evidence="1 2">
    <name type="scientific">Linderina macrospora</name>
    <dbReference type="NCBI Taxonomy" id="4868"/>
    <lineage>
        <taxon>Eukaryota</taxon>
        <taxon>Fungi</taxon>
        <taxon>Fungi incertae sedis</taxon>
        <taxon>Zoopagomycota</taxon>
        <taxon>Kickxellomycotina</taxon>
        <taxon>Kickxellomycetes</taxon>
        <taxon>Kickxellales</taxon>
        <taxon>Kickxellaceae</taxon>
        <taxon>Linderina</taxon>
    </lineage>
</organism>
<evidence type="ECO:0000313" key="2">
    <source>
        <dbReference type="Proteomes" id="UP001150603"/>
    </source>
</evidence>
<gene>
    <name evidence="1" type="ORF">FBU59_006811</name>
</gene>
<feature type="non-terminal residue" evidence="1">
    <location>
        <position position="340"/>
    </location>
</feature>
<name>A0ACC1IYR2_9FUNG</name>
<dbReference type="EMBL" id="JANBPW010006143">
    <property type="protein sequence ID" value="KAJ1931161.1"/>
    <property type="molecule type" value="Genomic_DNA"/>
</dbReference>
<accession>A0ACC1IYR2</accession>
<dbReference type="Proteomes" id="UP001150603">
    <property type="component" value="Unassembled WGS sequence"/>
</dbReference>
<comment type="caution">
    <text evidence="1">The sequence shown here is derived from an EMBL/GenBank/DDBJ whole genome shotgun (WGS) entry which is preliminary data.</text>
</comment>
<keyword evidence="2" id="KW-1185">Reference proteome</keyword>